<organism evidence="1 2">
    <name type="scientific">Paludisphaera borealis</name>
    <dbReference type="NCBI Taxonomy" id="1387353"/>
    <lineage>
        <taxon>Bacteria</taxon>
        <taxon>Pseudomonadati</taxon>
        <taxon>Planctomycetota</taxon>
        <taxon>Planctomycetia</taxon>
        <taxon>Isosphaerales</taxon>
        <taxon>Isosphaeraceae</taxon>
        <taxon>Paludisphaera</taxon>
    </lineage>
</organism>
<gene>
    <name evidence="1" type="ORF">BSF38_00732</name>
</gene>
<dbReference type="Proteomes" id="UP000186309">
    <property type="component" value="Chromosome"/>
</dbReference>
<accession>A0A1U7CK48</accession>
<reference evidence="2" key="1">
    <citation type="submission" date="2016-12" db="EMBL/GenBank/DDBJ databases">
        <title>Comparative genomics of four Isosphaeraceae planctomycetes: a common pool of plasmids and glycoside hydrolase genes.</title>
        <authorList>
            <person name="Ivanova A."/>
        </authorList>
    </citation>
    <scope>NUCLEOTIDE SEQUENCE [LARGE SCALE GENOMIC DNA]</scope>
    <source>
        <strain evidence="2">PX4</strain>
    </source>
</reference>
<proteinExistence type="predicted"/>
<dbReference type="KEGG" id="pbor:BSF38_00732"/>
<evidence type="ECO:0000313" key="1">
    <source>
        <dbReference type="EMBL" id="APW59314.1"/>
    </source>
</evidence>
<sequence length="60" mass="6604">MESPAIPIPRRDREKPRRETIATRIRELGLLSSISGLYLVHQSTDAGLETNGERSSGDGL</sequence>
<name>A0A1U7CK48_9BACT</name>
<keyword evidence="2" id="KW-1185">Reference proteome</keyword>
<evidence type="ECO:0000313" key="2">
    <source>
        <dbReference type="Proteomes" id="UP000186309"/>
    </source>
</evidence>
<dbReference type="AlphaFoldDB" id="A0A1U7CK48"/>
<dbReference type="STRING" id="1387353.BSF38_00732"/>
<protein>
    <submittedName>
        <fullName evidence="1">Uncharacterized protein</fullName>
    </submittedName>
</protein>
<dbReference type="EMBL" id="CP019082">
    <property type="protein sequence ID" value="APW59314.1"/>
    <property type="molecule type" value="Genomic_DNA"/>
</dbReference>